<dbReference type="Proteomes" id="UP001500218">
    <property type="component" value="Unassembled WGS sequence"/>
</dbReference>
<dbReference type="RefSeq" id="WP_344136973.1">
    <property type="nucleotide sequence ID" value="NZ_BAAALT010000194.1"/>
</dbReference>
<sequence>MTPDPFGDVVRLSSPADIIALIPYMLGFHPADSLVIVAMRARRPVLNVRVDLPGPGPGRPSAVEVRDLLRQVGRMVTDQAADAAILVGYGPRARVAPMLKRASALLTRRGVPLFDVLRVTNGRYWSYQCANKACCPPEGTPFDIASSPVAVTAAVAGLVALPDREALVSQVDPVPPEAQLDMWDAVGRADERLLALADSADLADDPVGALRDAADAALDAALAECRAGAALRDDDLAWLCVLASLLPVGERLWQRVLDASADLSTHRVLWLDALRRAPMDLVPAVGCLASFAALQDGDGALGAAALDRVLAVDADYPPARVLDAAFAAGRRPAALNPLELSDPHR</sequence>
<protein>
    <recommendedName>
        <fullName evidence="3">DUF4192 domain-containing protein</fullName>
    </recommendedName>
</protein>
<evidence type="ECO:0000313" key="1">
    <source>
        <dbReference type="EMBL" id="GAA1822882.1"/>
    </source>
</evidence>
<comment type="caution">
    <text evidence="1">The sequence shown here is derived from an EMBL/GenBank/DDBJ whole genome shotgun (WGS) entry which is preliminary data.</text>
</comment>
<reference evidence="1 2" key="1">
    <citation type="journal article" date="2019" name="Int. J. Syst. Evol. Microbiol.">
        <title>The Global Catalogue of Microorganisms (GCM) 10K type strain sequencing project: providing services to taxonomists for standard genome sequencing and annotation.</title>
        <authorList>
            <consortium name="The Broad Institute Genomics Platform"/>
            <consortium name="The Broad Institute Genome Sequencing Center for Infectious Disease"/>
            <person name="Wu L."/>
            <person name="Ma J."/>
        </authorList>
    </citation>
    <scope>NUCLEOTIDE SEQUENCE [LARGE SCALE GENOMIC DNA]</scope>
    <source>
        <strain evidence="1 2">JCM 13250</strain>
    </source>
</reference>
<organism evidence="1 2">
    <name type="scientific">Luedemannella flava</name>
    <dbReference type="NCBI Taxonomy" id="349316"/>
    <lineage>
        <taxon>Bacteria</taxon>
        <taxon>Bacillati</taxon>
        <taxon>Actinomycetota</taxon>
        <taxon>Actinomycetes</taxon>
        <taxon>Micromonosporales</taxon>
        <taxon>Micromonosporaceae</taxon>
        <taxon>Luedemannella</taxon>
    </lineage>
</organism>
<dbReference type="EMBL" id="BAAALT010000194">
    <property type="protein sequence ID" value="GAA1822882.1"/>
    <property type="molecule type" value="Genomic_DNA"/>
</dbReference>
<gene>
    <name evidence="1" type="ORF">GCM10009682_49080</name>
</gene>
<evidence type="ECO:0000313" key="2">
    <source>
        <dbReference type="Proteomes" id="UP001500218"/>
    </source>
</evidence>
<accession>A0ABN2MH47</accession>
<dbReference type="Pfam" id="PF13830">
    <property type="entry name" value="DUF4192"/>
    <property type="match status" value="1"/>
</dbReference>
<proteinExistence type="predicted"/>
<keyword evidence="2" id="KW-1185">Reference proteome</keyword>
<name>A0ABN2MH47_9ACTN</name>
<evidence type="ECO:0008006" key="3">
    <source>
        <dbReference type="Google" id="ProtNLM"/>
    </source>
</evidence>
<dbReference type="InterPro" id="IPR025447">
    <property type="entry name" value="DUF4192"/>
</dbReference>